<dbReference type="Proteomes" id="UP000282613">
    <property type="component" value="Unassembled WGS sequence"/>
</dbReference>
<feature type="region of interest" description="Disordered" evidence="1">
    <location>
        <begin position="130"/>
        <end position="165"/>
    </location>
</feature>
<name>A0A158R6W2_TAEAS</name>
<gene>
    <name evidence="2" type="ORF">TASK_LOCUS982</name>
</gene>
<keyword evidence="3" id="KW-1185">Reference proteome</keyword>
<reference evidence="2 3" key="2">
    <citation type="submission" date="2018-11" db="EMBL/GenBank/DDBJ databases">
        <authorList>
            <consortium name="Pathogen Informatics"/>
        </authorList>
    </citation>
    <scope>NUCLEOTIDE SEQUENCE [LARGE SCALE GENOMIC DNA]</scope>
</reference>
<evidence type="ECO:0000313" key="3">
    <source>
        <dbReference type="Proteomes" id="UP000282613"/>
    </source>
</evidence>
<dbReference type="EMBL" id="UYRS01000177">
    <property type="protein sequence ID" value="VDK22257.1"/>
    <property type="molecule type" value="Genomic_DNA"/>
</dbReference>
<evidence type="ECO:0000256" key="1">
    <source>
        <dbReference type="SAM" id="MobiDB-lite"/>
    </source>
</evidence>
<protein>
    <submittedName>
        <fullName evidence="4">RRM domain-containing protein</fullName>
    </submittedName>
</protein>
<organism evidence="4">
    <name type="scientific">Taenia asiatica</name>
    <name type="common">Asian tapeworm</name>
    <dbReference type="NCBI Taxonomy" id="60517"/>
    <lineage>
        <taxon>Eukaryota</taxon>
        <taxon>Metazoa</taxon>
        <taxon>Spiralia</taxon>
        <taxon>Lophotrochozoa</taxon>
        <taxon>Platyhelminthes</taxon>
        <taxon>Cestoda</taxon>
        <taxon>Eucestoda</taxon>
        <taxon>Cyclophyllidea</taxon>
        <taxon>Taeniidae</taxon>
        <taxon>Taenia</taxon>
    </lineage>
</organism>
<feature type="region of interest" description="Disordered" evidence="1">
    <location>
        <begin position="85"/>
        <end position="111"/>
    </location>
</feature>
<evidence type="ECO:0000313" key="4">
    <source>
        <dbReference type="WBParaSite" id="TASK_0000098101-mRNA-1"/>
    </source>
</evidence>
<proteinExistence type="predicted"/>
<feature type="compositionally biased region" description="Low complexity" evidence="1">
    <location>
        <begin position="323"/>
        <end position="340"/>
    </location>
</feature>
<dbReference type="InterPro" id="IPR052600">
    <property type="entry name" value="Nuc_rcpt_coact/corep"/>
</dbReference>
<dbReference type="OrthoDB" id="10044938at2759"/>
<dbReference type="AlphaFoldDB" id="A0A158R6W2"/>
<dbReference type="Gene3D" id="3.40.50.800">
    <property type="entry name" value="Anticodon-binding domain"/>
    <property type="match status" value="1"/>
</dbReference>
<dbReference type="InterPro" id="IPR036621">
    <property type="entry name" value="Anticodon-bd_dom_sf"/>
</dbReference>
<sequence>MRSRRGHSRSSDKGCFRRVVIEGLKPPFDKDDKIERFYSSIVVKFSSELQAAEAVRSENGIRSSGSNIKVQLADSDTIHQLVQIHSRRKRSLSLQRKRSTSSKSGSSTRPARKLCLLPSPFLSSRLKTMGLRHSDVRSQPSKRETSTQESKEATTSSKQQQQHHFRSSSEYDVAILAVTHDLVQYAETVQTLLHRHAIEEEGALSDHQGQRQQQEAPELQIRSPRVKIMVLMNVDHIAPCMQDLGEEGVLFAILLNTANMTHNSCTLRILHSSTQQEHRNMPLPDAIDLLLRDFADYLEAEAAFVSASKATSPLSLPAPPPSTLQQHSKQSRQQQQQCQQKMRHRRHRCRHRYRHSSLSSHSSCTSTSPSSLSFRTASSSVTSSSRHLHRSRRRSHQLQQQKQSHSHHRRHHPQRQRLGWEEADAFGTAGMETIPTPDDPNFLAPSRHVAVLLRMLADSRILSVGELDEISAFIAQRRARLTGELITGVNPNAALKARIMETLYPGFRSGGGGGGHVAPIPSTTLQARRSLPANVAGSSTDVIRNTTTAAVAAASGAAVVPTQTPSVGTDSSKVKHETAFSLISAGPVVHHMPSSSHLCVDTSETLNLTETTFSSAGEVVITPDVASKKSKSLRRGANTVSRYRVVLSKASNRRWPRPYRGLRGRFRRNGSE</sequence>
<feature type="compositionally biased region" description="Basic residues" evidence="1">
    <location>
        <begin position="404"/>
        <end position="415"/>
    </location>
</feature>
<feature type="compositionally biased region" description="Basic residues" evidence="1">
    <location>
        <begin position="85"/>
        <end position="100"/>
    </location>
</feature>
<accession>A0A158R6W2</accession>
<reference evidence="4" key="1">
    <citation type="submission" date="2016-04" db="UniProtKB">
        <authorList>
            <consortium name="WormBaseParasite"/>
        </authorList>
    </citation>
    <scope>IDENTIFICATION</scope>
</reference>
<dbReference type="WBParaSite" id="TASK_0000098101-mRNA-1">
    <property type="protein sequence ID" value="TASK_0000098101-mRNA-1"/>
    <property type="gene ID" value="TASK_0000098101"/>
</dbReference>
<feature type="compositionally biased region" description="Basic residues" evidence="1">
    <location>
        <begin position="386"/>
        <end position="396"/>
    </location>
</feature>
<evidence type="ECO:0000313" key="2">
    <source>
        <dbReference type="EMBL" id="VDK22257.1"/>
    </source>
</evidence>
<dbReference type="SUPFAM" id="SSF52954">
    <property type="entry name" value="Class II aaRS ABD-related"/>
    <property type="match status" value="1"/>
</dbReference>
<dbReference type="PANTHER" id="PTHR23295">
    <property type="entry name" value="NUCLEAR RECEPTOR COACTIVATOR 5-RELATED"/>
    <property type="match status" value="1"/>
</dbReference>
<feature type="region of interest" description="Disordered" evidence="1">
    <location>
        <begin position="309"/>
        <end position="418"/>
    </location>
</feature>
<dbReference type="PANTHER" id="PTHR23295:SF6">
    <property type="entry name" value="NEOSIN, ISOFORM A"/>
    <property type="match status" value="1"/>
</dbReference>
<feature type="compositionally biased region" description="Basic and acidic residues" evidence="1">
    <location>
        <begin position="132"/>
        <end position="152"/>
    </location>
</feature>
<feature type="compositionally biased region" description="Basic residues" evidence="1">
    <location>
        <begin position="341"/>
        <end position="355"/>
    </location>
</feature>
<dbReference type="STRING" id="60517.A0A158R6W2"/>
<feature type="compositionally biased region" description="Low complexity" evidence="1">
    <location>
        <begin position="356"/>
        <end position="385"/>
    </location>
</feature>